<dbReference type="AlphaFoldDB" id="A0AAV2HSX1"/>
<dbReference type="Proteomes" id="UP001497497">
    <property type="component" value="Unassembled WGS sequence"/>
</dbReference>
<dbReference type="InterPro" id="IPR029071">
    <property type="entry name" value="Ubiquitin-like_domsf"/>
</dbReference>
<name>A0AAV2HSX1_LYMST</name>
<proteinExistence type="predicted"/>
<dbReference type="Pfam" id="PF11976">
    <property type="entry name" value="Rad60-SLD"/>
    <property type="match status" value="1"/>
</dbReference>
<dbReference type="Gene3D" id="3.10.20.90">
    <property type="entry name" value="Phosphatidylinositol 3-kinase Catalytic Subunit, Chain A, domain 1"/>
    <property type="match status" value="1"/>
</dbReference>
<dbReference type="PROSITE" id="PS50053">
    <property type="entry name" value="UBIQUITIN_2"/>
    <property type="match status" value="1"/>
</dbReference>
<evidence type="ECO:0000259" key="1">
    <source>
        <dbReference type="PROSITE" id="PS50053"/>
    </source>
</evidence>
<sequence length="96" mass="10882">MADGAENIHFEAAPDVEVTFQIMQGDLLVDEIEANINISRTVLELKRSLSKPLGISIENIEIFNGDEQMQDHKQIMDYEIEAEQILILKNLTPTNQ</sequence>
<protein>
    <recommendedName>
        <fullName evidence="1">Ubiquitin-like domain-containing protein</fullName>
    </recommendedName>
</protein>
<dbReference type="InterPro" id="IPR022617">
    <property type="entry name" value="Rad60/SUMO-like_dom"/>
</dbReference>
<keyword evidence="3" id="KW-1185">Reference proteome</keyword>
<dbReference type="SUPFAM" id="SSF54236">
    <property type="entry name" value="Ubiquitin-like"/>
    <property type="match status" value="1"/>
</dbReference>
<dbReference type="EMBL" id="CAXITT010000253">
    <property type="protein sequence ID" value="CAL1537187.1"/>
    <property type="molecule type" value="Genomic_DNA"/>
</dbReference>
<dbReference type="InterPro" id="IPR000626">
    <property type="entry name" value="Ubiquitin-like_dom"/>
</dbReference>
<gene>
    <name evidence="2" type="ORF">GSLYS_00011100001</name>
</gene>
<reference evidence="2 3" key="1">
    <citation type="submission" date="2024-04" db="EMBL/GenBank/DDBJ databases">
        <authorList>
            <consortium name="Genoscope - CEA"/>
            <person name="William W."/>
        </authorList>
    </citation>
    <scope>NUCLEOTIDE SEQUENCE [LARGE SCALE GENOMIC DNA]</scope>
</reference>
<dbReference type="CDD" id="cd17039">
    <property type="entry name" value="Ubl_ubiquitin_like"/>
    <property type="match status" value="1"/>
</dbReference>
<organism evidence="2 3">
    <name type="scientific">Lymnaea stagnalis</name>
    <name type="common">Great pond snail</name>
    <name type="synonym">Helix stagnalis</name>
    <dbReference type="NCBI Taxonomy" id="6523"/>
    <lineage>
        <taxon>Eukaryota</taxon>
        <taxon>Metazoa</taxon>
        <taxon>Spiralia</taxon>
        <taxon>Lophotrochozoa</taxon>
        <taxon>Mollusca</taxon>
        <taxon>Gastropoda</taxon>
        <taxon>Heterobranchia</taxon>
        <taxon>Euthyneura</taxon>
        <taxon>Panpulmonata</taxon>
        <taxon>Hygrophila</taxon>
        <taxon>Lymnaeoidea</taxon>
        <taxon>Lymnaeidae</taxon>
        <taxon>Lymnaea</taxon>
    </lineage>
</organism>
<accession>A0AAV2HSX1</accession>
<evidence type="ECO:0000313" key="2">
    <source>
        <dbReference type="EMBL" id="CAL1537187.1"/>
    </source>
</evidence>
<feature type="domain" description="Ubiquitin-like" evidence="1">
    <location>
        <begin position="16"/>
        <end position="88"/>
    </location>
</feature>
<comment type="caution">
    <text evidence="2">The sequence shown here is derived from an EMBL/GenBank/DDBJ whole genome shotgun (WGS) entry which is preliminary data.</text>
</comment>
<evidence type="ECO:0000313" key="3">
    <source>
        <dbReference type="Proteomes" id="UP001497497"/>
    </source>
</evidence>